<dbReference type="RefSeq" id="WP_007959717.1">
    <property type="nucleotide sequence ID" value="NZ_CP010978.1"/>
</dbReference>
<dbReference type="KEGG" id="pft:JBW_01565"/>
<organism evidence="1 2">
    <name type="scientific">Pelosinus fermentans JBW45</name>
    <dbReference type="NCBI Taxonomy" id="1192197"/>
    <lineage>
        <taxon>Bacteria</taxon>
        <taxon>Bacillati</taxon>
        <taxon>Bacillota</taxon>
        <taxon>Negativicutes</taxon>
        <taxon>Selenomonadales</taxon>
        <taxon>Sporomusaceae</taxon>
        <taxon>Pelosinus</taxon>
    </lineage>
</organism>
<dbReference type="Proteomes" id="UP000005361">
    <property type="component" value="Chromosome"/>
</dbReference>
<name>I9NMP9_9FIRM</name>
<sequence>MSYSVVSNYKDELLKDFVDEDYISDSDAYINDLAISLSVFPSKIPIPCPNIVKRLSIALTYRDIARDRSLMNSEGEDGRDAYELKRVYWAKEVERLEGLITADALTGGKDGLGGGLATKVTYPMSVPIYRS</sequence>
<evidence type="ECO:0000313" key="1">
    <source>
        <dbReference type="EMBL" id="AJQ26915.1"/>
    </source>
</evidence>
<evidence type="ECO:0000313" key="2">
    <source>
        <dbReference type="Proteomes" id="UP000005361"/>
    </source>
</evidence>
<reference evidence="1 2" key="1">
    <citation type="journal article" date="2015" name="Genome Announc.">
        <title>Complete Genome Sequence of Pelosinus fermentans JBW45, a Member of a Remarkably Competitive Group of Negativicutes in the Firmicutes Phylum.</title>
        <authorList>
            <person name="De Leon K.B."/>
            <person name="Utturkar S.M."/>
            <person name="Camilleri L.B."/>
            <person name="Elias D.A."/>
            <person name="Arkin A.P."/>
            <person name="Fields M.W."/>
            <person name="Brown S.D."/>
            <person name="Wall J.D."/>
        </authorList>
    </citation>
    <scope>NUCLEOTIDE SEQUENCE [LARGE SCALE GENOMIC DNA]</scope>
    <source>
        <strain evidence="1 2">JBW45</strain>
    </source>
</reference>
<dbReference type="STRING" id="1192197.JBW_01565"/>
<protein>
    <submittedName>
        <fullName evidence="1">Uncharacterized protein</fullName>
    </submittedName>
</protein>
<gene>
    <name evidence="1" type="ORF">JBW_01565</name>
</gene>
<dbReference type="OrthoDB" id="1633865at2"/>
<dbReference type="EMBL" id="CP010978">
    <property type="protein sequence ID" value="AJQ26915.1"/>
    <property type="molecule type" value="Genomic_DNA"/>
</dbReference>
<accession>I9NMP9</accession>
<reference evidence="2" key="2">
    <citation type="submission" date="2015-02" db="EMBL/GenBank/DDBJ databases">
        <title>Complete Genome Sequence of Pelosinus fermentans JBW45.</title>
        <authorList>
            <person name="De Leon K.B."/>
            <person name="Utturkar S.M."/>
            <person name="Camilleri L.B."/>
            <person name="Arkin A.P."/>
            <person name="Fields M.W."/>
            <person name="Brown S.D."/>
            <person name="Wall J.D."/>
        </authorList>
    </citation>
    <scope>NUCLEOTIDE SEQUENCE [LARGE SCALE GENOMIC DNA]</scope>
    <source>
        <strain evidence="2">JBW45</strain>
    </source>
</reference>
<proteinExistence type="predicted"/>
<dbReference type="AlphaFoldDB" id="I9NMP9"/>
<dbReference type="HOGENOM" id="CLU_1925571_0_0_9"/>